<evidence type="ECO:0000313" key="2">
    <source>
        <dbReference type="Proteomes" id="UP000653305"/>
    </source>
</evidence>
<keyword evidence="2" id="KW-1185">Reference proteome</keyword>
<reference evidence="1" key="1">
    <citation type="submission" date="2020-07" db="EMBL/GenBank/DDBJ databases">
        <title>Ethylene signaling mediates host invasion by parasitic plants.</title>
        <authorList>
            <person name="Yoshida S."/>
        </authorList>
    </citation>
    <scope>NUCLEOTIDE SEQUENCE</scope>
    <source>
        <strain evidence="1">Okayama</strain>
    </source>
</reference>
<protein>
    <submittedName>
        <fullName evidence="1">Uncharacterized protein</fullName>
    </submittedName>
</protein>
<gene>
    <name evidence="1" type="ORF">PHJA_000976500</name>
</gene>
<dbReference type="EMBL" id="BMAC01000167">
    <property type="protein sequence ID" value="GFP88328.1"/>
    <property type="molecule type" value="Genomic_DNA"/>
</dbReference>
<dbReference type="Proteomes" id="UP000653305">
    <property type="component" value="Unassembled WGS sequence"/>
</dbReference>
<comment type="caution">
    <text evidence="1">The sequence shown here is derived from an EMBL/GenBank/DDBJ whole genome shotgun (WGS) entry which is preliminary data.</text>
</comment>
<sequence length="254" mass="29037">MEKLRETEHYPDFSEDCFELGLQLLDDKRENEKIRVRESVIAGPLIQVLSVHYLPSDNNKLIDQNKPLTTYGRIYAEFRDTTSGKTIVHDLYNRKCDDAQVLGPNGGPLTLIGPDFPHWPFPDCMSLNNNTRLVVDVFTGVEGNNLFAEKQFCCPEEDMTTNLEKVKLEYVHGELGSLVLRYIAMPFAVYGHVKVEFIHKKLDEENLQSRSLNVIGKVVVGYEFEFEIGALGSIDSKTIMEENNYSIHIYVKWG</sequence>
<name>A0A830BTR7_9LAMI</name>
<accession>A0A830BTR7</accession>
<dbReference type="AlphaFoldDB" id="A0A830BTR7"/>
<evidence type="ECO:0000313" key="1">
    <source>
        <dbReference type="EMBL" id="GFP88328.1"/>
    </source>
</evidence>
<proteinExistence type="predicted"/>
<organism evidence="1 2">
    <name type="scientific">Phtheirospermum japonicum</name>
    <dbReference type="NCBI Taxonomy" id="374723"/>
    <lineage>
        <taxon>Eukaryota</taxon>
        <taxon>Viridiplantae</taxon>
        <taxon>Streptophyta</taxon>
        <taxon>Embryophyta</taxon>
        <taxon>Tracheophyta</taxon>
        <taxon>Spermatophyta</taxon>
        <taxon>Magnoliopsida</taxon>
        <taxon>eudicotyledons</taxon>
        <taxon>Gunneridae</taxon>
        <taxon>Pentapetalae</taxon>
        <taxon>asterids</taxon>
        <taxon>lamiids</taxon>
        <taxon>Lamiales</taxon>
        <taxon>Orobanchaceae</taxon>
        <taxon>Orobanchaceae incertae sedis</taxon>
        <taxon>Phtheirospermum</taxon>
    </lineage>
</organism>